<evidence type="ECO:0000256" key="5">
    <source>
        <dbReference type="ARBA" id="ARBA00023136"/>
    </source>
</evidence>
<evidence type="ECO:0000256" key="1">
    <source>
        <dbReference type="ARBA" id="ARBA00004141"/>
    </source>
</evidence>
<feature type="transmembrane region" description="Helical" evidence="6">
    <location>
        <begin position="15"/>
        <end position="41"/>
    </location>
</feature>
<gene>
    <name evidence="7" type="ORF">AB0T83_05580</name>
</gene>
<feature type="transmembrane region" description="Helical" evidence="6">
    <location>
        <begin position="137"/>
        <end position="160"/>
    </location>
</feature>
<keyword evidence="8" id="KW-1185">Reference proteome</keyword>
<feature type="transmembrane region" description="Helical" evidence="6">
    <location>
        <begin position="202"/>
        <end position="219"/>
    </location>
</feature>
<evidence type="ECO:0000256" key="4">
    <source>
        <dbReference type="ARBA" id="ARBA00022989"/>
    </source>
</evidence>
<comment type="caution">
    <text evidence="7">The sequence shown here is derived from an EMBL/GenBank/DDBJ whole genome shotgun (WGS) entry which is preliminary data.</text>
</comment>
<keyword evidence="4 6" id="KW-1133">Transmembrane helix</keyword>
<protein>
    <submittedName>
        <fullName evidence="7">AI-2E family transporter</fullName>
    </submittedName>
</protein>
<dbReference type="Pfam" id="PF01594">
    <property type="entry name" value="AI-2E_transport"/>
    <property type="match status" value="1"/>
</dbReference>
<dbReference type="Proteomes" id="UP001553161">
    <property type="component" value="Unassembled WGS sequence"/>
</dbReference>
<evidence type="ECO:0000313" key="8">
    <source>
        <dbReference type="Proteomes" id="UP001553161"/>
    </source>
</evidence>
<evidence type="ECO:0000256" key="6">
    <source>
        <dbReference type="SAM" id="Phobius"/>
    </source>
</evidence>
<dbReference type="RefSeq" id="WP_366192058.1">
    <property type="nucleotide sequence ID" value="NZ_JBFBVU010000004.1"/>
</dbReference>
<reference evidence="7 8" key="1">
    <citation type="submission" date="2024-07" db="EMBL/GenBank/DDBJ databases">
        <authorList>
            <person name="Kang M."/>
        </authorList>
    </citation>
    <scope>NUCLEOTIDE SEQUENCE [LARGE SCALE GENOMIC DNA]</scope>
    <source>
        <strain evidence="7 8">DFM31</strain>
    </source>
</reference>
<feature type="transmembrane region" description="Helical" evidence="6">
    <location>
        <begin position="296"/>
        <end position="326"/>
    </location>
</feature>
<dbReference type="PANTHER" id="PTHR21716">
    <property type="entry name" value="TRANSMEMBRANE PROTEIN"/>
    <property type="match status" value="1"/>
</dbReference>
<dbReference type="PANTHER" id="PTHR21716:SF64">
    <property type="entry name" value="AI-2 TRANSPORT PROTEIN TQSA"/>
    <property type="match status" value="1"/>
</dbReference>
<evidence type="ECO:0000313" key="7">
    <source>
        <dbReference type="EMBL" id="MEV8466257.1"/>
    </source>
</evidence>
<dbReference type="EMBL" id="JBFBVU010000004">
    <property type="protein sequence ID" value="MEV8466257.1"/>
    <property type="molecule type" value="Genomic_DNA"/>
</dbReference>
<comment type="similarity">
    <text evidence="2">Belongs to the autoinducer-2 exporter (AI-2E) (TC 2.A.86) family.</text>
</comment>
<evidence type="ECO:0000256" key="2">
    <source>
        <dbReference type="ARBA" id="ARBA00009773"/>
    </source>
</evidence>
<sequence length="346" mass="37448">MNIRDVFHFAALTALVGWFLVVGGGVLLPLVVAVMLTYVLIGASQGLRKLPGLSLLPIWFSYVMALTLFGLALVTISLIAVSNLRDIARTAPDSQDNILALAGRIGSMFGIEDTPSWDTLLALTLDRLDVPDMSLHLLSSVASAGGYVVLIGTYMVFMVAERGPMTVKIEMVLPDTTERGNARHVFDQINDQIVTYLSTKTLINAILGIVSYALMWLMGMDNAVFWAFFVAIFNYIPYVGSLIAVVVIVFYRALMTGDFGVILTTVVLLTAAQVYVGNWLEPRVMSRSLNLSPLTVLVALVVWGSLWGLPGAIIAVPMTSIVMIILASFKSTRAVAVLASRDGEIT</sequence>
<evidence type="ECO:0000256" key="3">
    <source>
        <dbReference type="ARBA" id="ARBA00022692"/>
    </source>
</evidence>
<organism evidence="7 8">
    <name type="scientific">Meridianimarinicoccus marinus</name>
    <dbReference type="NCBI Taxonomy" id="3231483"/>
    <lineage>
        <taxon>Bacteria</taxon>
        <taxon>Pseudomonadati</taxon>
        <taxon>Pseudomonadota</taxon>
        <taxon>Alphaproteobacteria</taxon>
        <taxon>Rhodobacterales</taxon>
        <taxon>Paracoccaceae</taxon>
        <taxon>Meridianimarinicoccus</taxon>
    </lineage>
</organism>
<comment type="subcellular location">
    <subcellularLocation>
        <location evidence="1">Membrane</location>
        <topology evidence="1">Multi-pass membrane protein</topology>
    </subcellularLocation>
</comment>
<feature type="transmembrane region" description="Helical" evidence="6">
    <location>
        <begin position="53"/>
        <end position="80"/>
    </location>
</feature>
<feature type="transmembrane region" description="Helical" evidence="6">
    <location>
        <begin position="258"/>
        <end position="276"/>
    </location>
</feature>
<keyword evidence="5 6" id="KW-0472">Membrane</keyword>
<dbReference type="InterPro" id="IPR002549">
    <property type="entry name" value="AI-2E-like"/>
</dbReference>
<name>A0ABV3L3W0_9RHOB</name>
<accession>A0ABV3L3W0</accession>
<keyword evidence="3 6" id="KW-0812">Transmembrane</keyword>
<feature type="transmembrane region" description="Helical" evidence="6">
    <location>
        <begin position="225"/>
        <end position="251"/>
    </location>
</feature>
<proteinExistence type="inferred from homology"/>